<keyword evidence="3" id="KW-1185">Reference proteome</keyword>
<dbReference type="Gene3D" id="2.60.120.260">
    <property type="entry name" value="Galactose-binding domain-like"/>
    <property type="match status" value="1"/>
</dbReference>
<protein>
    <submittedName>
        <fullName evidence="2">ENASE-like protein</fullName>
    </submittedName>
</protein>
<reference evidence="2" key="1">
    <citation type="submission" date="2022-11" db="EMBL/GenBank/DDBJ databases">
        <title>Centuries of genome instability and evolution in soft-shell clam transmissible cancer (bioRxiv).</title>
        <authorList>
            <person name="Hart S.F.M."/>
            <person name="Yonemitsu M.A."/>
            <person name="Giersch R.M."/>
            <person name="Beal B.F."/>
            <person name="Arriagada G."/>
            <person name="Davis B.W."/>
            <person name="Ostrander E.A."/>
            <person name="Goff S.P."/>
            <person name="Metzger M.J."/>
        </authorList>
    </citation>
    <scope>NUCLEOTIDE SEQUENCE</scope>
    <source>
        <strain evidence="2">MELC-2E11</strain>
        <tissue evidence="2">Siphon/mantle</tissue>
    </source>
</reference>
<dbReference type="PANTHER" id="PTHR13246:SF1">
    <property type="entry name" value="CYTOSOLIC ENDO-BETA-N-ACETYLGLUCOSAMINIDASE"/>
    <property type="match status" value="1"/>
</dbReference>
<name>A0ABY7DGN7_MYAAR</name>
<gene>
    <name evidence="2" type="ORF">MAR_028557</name>
</gene>
<organism evidence="2 3">
    <name type="scientific">Mya arenaria</name>
    <name type="common">Soft-shell clam</name>
    <dbReference type="NCBI Taxonomy" id="6604"/>
    <lineage>
        <taxon>Eukaryota</taxon>
        <taxon>Metazoa</taxon>
        <taxon>Spiralia</taxon>
        <taxon>Lophotrochozoa</taxon>
        <taxon>Mollusca</taxon>
        <taxon>Bivalvia</taxon>
        <taxon>Autobranchia</taxon>
        <taxon>Heteroconchia</taxon>
        <taxon>Euheterodonta</taxon>
        <taxon>Imparidentia</taxon>
        <taxon>Neoheterodontei</taxon>
        <taxon>Myida</taxon>
        <taxon>Myoidea</taxon>
        <taxon>Myidae</taxon>
        <taxon>Mya</taxon>
    </lineage>
</organism>
<evidence type="ECO:0000259" key="1">
    <source>
        <dbReference type="Pfam" id="PF03644"/>
    </source>
</evidence>
<sequence>MDRRNPVCKPLFDLDEVLSWQPAQDEFCVSSVARRPRKEQDGPRMLVCHDMRGGYLEDRSRIWNPISTEWDDGKARCKIFLETEESYKAFADQLVKIAKYYGFDGWLINIENVIEPVGNPWWNITVQDLQPCFCQTHSDNQSAENQSSTGTQSILPGSQPFMSGAGTQSAMLGTKPGLPGAGNGAQLIGNPIPTIGTGKSFLGGSQEFCGNALQQMDVCTDDCFTGGSCLRLTADVVNTKFVEYNLFETAVELKQYTSVYVSITYKILQDPDCDVFLELHLRHDEQSIVLVLLPFPDGDKPVPKFGKDTACMYVHALKQTDLPNLLSVSSPTQNNTRWKTRWFPVYSLYLKFCQLTKVKVGLTTTDPQPKKCIALLGELKIIPVDSLPEKFPQAGFVSVIPDSSPAHPLIEPGKNDFNNTLQYVRLPIWK</sequence>
<dbReference type="PANTHER" id="PTHR13246">
    <property type="entry name" value="ENDO BETA N-ACETYLGLUCOSAMINIDASE"/>
    <property type="match status" value="1"/>
</dbReference>
<dbReference type="Pfam" id="PF03644">
    <property type="entry name" value="Glyco_hydro_85"/>
    <property type="match status" value="1"/>
</dbReference>
<accession>A0ABY7DGN7</accession>
<dbReference type="Gene3D" id="3.20.20.80">
    <property type="entry name" value="Glycosidases"/>
    <property type="match status" value="1"/>
</dbReference>
<evidence type="ECO:0000313" key="3">
    <source>
        <dbReference type="Proteomes" id="UP001164746"/>
    </source>
</evidence>
<proteinExistence type="predicted"/>
<dbReference type="EMBL" id="CP111013">
    <property type="protein sequence ID" value="WAQ95867.1"/>
    <property type="molecule type" value="Genomic_DNA"/>
</dbReference>
<feature type="domain" description="Cytosolic endo-beta-N-acetylglucosaminidase TIM barrel" evidence="1">
    <location>
        <begin position="66"/>
        <end position="121"/>
    </location>
</feature>
<dbReference type="Proteomes" id="UP001164746">
    <property type="component" value="Chromosome 2"/>
</dbReference>
<evidence type="ECO:0000313" key="2">
    <source>
        <dbReference type="EMBL" id="WAQ95867.1"/>
    </source>
</evidence>
<dbReference type="InterPro" id="IPR005201">
    <property type="entry name" value="TIM_ENGase"/>
</dbReference>
<dbReference type="InterPro" id="IPR032979">
    <property type="entry name" value="ENGase"/>
</dbReference>